<dbReference type="Proteomes" id="UP001185331">
    <property type="component" value="Unassembled WGS sequence"/>
</dbReference>
<evidence type="ECO:0000313" key="3">
    <source>
        <dbReference type="Proteomes" id="UP001185331"/>
    </source>
</evidence>
<evidence type="ECO:0000256" key="1">
    <source>
        <dbReference type="SAM" id="MobiDB-lite"/>
    </source>
</evidence>
<name>A0AAE4BLZ6_9DEIO</name>
<evidence type="ECO:0000313" key="2">
    <source>
        <dbReference type="EMBL" id="MDR6218540.1"/>
    </source>
</evidence>
<reference evidence="2" key="1">
    <citation type="submission" date="2023-07" db="EMBL/GenBank/DDBJ databases">
        <title>Sorghum-associated microbial communities from plants grown in Nebraska, USA.</title>
        <authorList>
            <person name="Schachtman D."/>
        </authorList>
    </citation>
    <scope>NUCLEOTIDE SEQUENCE</scope>
    <source>
        <strain evidence="2">BE330</strain>
    </source>
</reference>
<protein>
    <submittedName>
        <fullName evidence="2">Uncharacterized protein</fullName>
    </submittedName>
</protein>
<organism evidence="2 3">
    <name type="scientific">Deinococcus soli</name>
    <name type="common">ex Cha et al. 2016</name>
    <dbReference type="NCBI Taxonomy" id="1309411"/>
    <lineage>
        <taxon>Bacteria</taxon>
        <taxon>Thermotogati</taxon>
        <taxon>Deinococcota</taxon>
        <taxon>Deinococci</taxon>
        <taxon>Deinococcales</taxon>
        <taxon>Deinococcaceae</taxon>
        <taxon>Deinococcus</taxon>
    </lineage>
</organism>
<dbReference type="EMBL" id="JAVDQK010000004">
    <property type="protein sequence ID" value="MDR6218540.1"/>
    <property type="molecule type" value="Genomic_DNA"/>
</dbReference>
<proteinExistence type="predicted"/>
<feature type="compositionally biased region" description="Basic and acidic residues" evidence="1">
    <location>
        <begin position="46"/>
        <end position="63"/>
    </location>
</feature>
<dbReference type="RefSeq" id="WP_309855116.1">
    <property type="nucleotide sequence ID" value="NZ_JAVDQJ010000005.1"/>
</dbReference>
<gene>
    <name evidence="2" type="ORF">J2Y00_002103</name>
</gene>
<accession>A0AAE4BLZ6</accession>
<feature type="compositionally biased region" description="Low complexity" evidence="1">
    <location>
        <begin position="21"/>
        <end position="31"/>
    </location>
</feature>
<feature type="region of interest" description="Disordered" evidence="1">
    <location>
        <begin position="21"/>
        <end position="63"/>
    </location>
</feature>
<sequence length="63" mass="6703">MIPSRRARLLRIAEQARAALARRAAQASAPSSAPPPPLGHYGEVPAAERRAPHPDATREEGTP</sequence>
<comment type="caution">
    <text evidence="2">The sequence shown here is derived from an EMBL/GenBank/DDBJ whole genome shotgun (WGS) entry which is preliminary data.</text>
</comment>
<dbReference type="AlphaFoldDB" id="A0AAE4BLZ6"/>